<accession>A0AAV9WT93</accession>
<keyword evidence="3" id="KW-1185">Reference proteome</keyword>
<feature type="region of interest" description="Disordered" evidence="1">
    <location>
        <begin position="248"/>
        <end position="282"/>
    </location>
</feature>
<comment type="caution">
    <text evidence="2">The sequence shown here is derived from an EMBL/GenBank/DDBJ whole genome shotgun (WGS) entry which is preliminary data.</text>
</comment>
<evidence type="ECO:0000313" key="2">
    <source>
        <dbReference type="EMBL" id="KAK6525352.1"/>
    </source>
</evidence>
<evidence type="ECO:0000313" key="3">
    <source>
        <dbReference type="Proteomes" id="UP001365542"/>
    </source>
</evidence>
<evidence type="ECO:0000256" key="1">
    <source>
        <dbReference type="SAM" id="MobiDB-lite"/>
    </source>
</evidence>
<organism evidence="2 3">
    <name type="scientific">Orbilia ellipsospora</name>
    <dbReference type="NCBI Taxonomy" id="2528407"/>
    <lineage>
        <taxon>Eukaryota</taxon>
        <taxon>Fungi</taxon>
        <taxon>Dikarya</taxon>
        <taxon>Ascomycota</taxon>
        <taxon>Pezizomycotina</taxon>
        <taxon>Orbiliomycetes</taxon>
        <taxon>Orbiliales</taxon>
        <taxon>Orbiliaceae</taxon>
        <taxon>Orbilia</taxon>
    </lineage>
</organism>
<dbReference type="Proteomes" id="UP001365542">
    <property type="component" value="Unassembled WGS sequence"/>
</dbReference>
<sequence>MSSKVITGCAIFTEHASLRGIDRGRDLCVRCRIERRLHDDPYHEDKAYEQGGLEQKLYDNYKDTGKLQVRHSKKYFNKVDAFAEDISYEERKKLYEEGFYMGFDSDTHNKLRPLAKVARDYTQQECEERQDAFDQKGVSMYGREGFKKYDGHVRKLENLRNESVALGVFHDQHTIQKFDPNNEGTTFYGDSAPLYRNWAKDDSKAVKDPKYFPSGGRGDGHYVQSGFRDEAENAPYFWGDAFGAPVTNEQHGKEYLGRGPAAQRERDRRQGPSGGPSTHHGY</sequence>
<dbReference type="EMBL" id="JAVHJO010000017">
    <property type="protein sequence ID" value="KAK6525352.1"/>
    <property type="molecule type" value="Genomic_DNA"/>
</dbReference>
<gene>
    <name evidence="2" type="ORF">TWF694_005491</name>
</gene>
<reference evidence="2 3" key="1">
    <citation type="submission" date="2019-10" db="EMBL/GenBank/DDBJ databases">
        <authorList>
            <person name="Palmer J.M."/>
        </authorList>
    </citation>
    <scope>NUCLEOTIDE SEQUENCE [LARGE SCALE GENOMIC DNA]</scope>
    <source>
        <strain evidence="2 3">TWF694</strain>
    </source>
</reference>
<protein>
    <submittedName>
        <fullName evidence="2">Uncharacterized protein</fullName>
    </submittedName>
</protein>
<name>A0AAV9WT93_9PEZI</name>
<proteinExistence type="predicted"/>
<dbReference type="AlphaFoldDB" id="A0AAV9WT93"/>